<organism evidence="1 2">
    <name type="scientific">Dallia pectoralis</name>
    <name type="common">Alaska blackfish</name>
    <dbReference type="NCBI Taxonomy" id="75939"/>
    <lineage>
        <taxon>Eukaryota</taxon>
        <taxon>Metazoa</taxon>
        <taxon>Chordata</taxon>
        <taxon>Craniata</taxon>
        <taxon>Vertebrata</taxon>
        <taxon>Euteleostomi</taxon>
        <taxon>Actinopterygii</taxon>
        <taxon>Neopterygii</taxon>
        <taxon>Teleostei</taxon>
        <taxon>Protacanthopterygii</taxon>
        <taxon>Esociformes</taxon>
        <taxon>Umbridae</taxon>
        <taxon>Dallia</taxon>
    </lineage>
</organism>
<accession>A0ACC2GEX3</accession>
<evidence type="ECO:0000313" key="2">
    <source>
        <dbReference type="Proteomes" id="UP001157502"/>
    </source>
</evidence>
<sequence>MAAQVELSLLDRFPSHLNPFNVLVVKSHFRRAFPSCTQLTSTLIFTTRQIHTKTGVLLCAHLTTEEETPGCAEYGDTLKLYISDLFLTHYGIQQGVTGLVRPLSPVALSKVVIGARTRQCFNWARTESFSGGLCILASCPGQQLIARLGDPLSLPYHPSLGSDDISQVRHYLSDTVVLESAPVTQGIITVNTTVVVTDCRDLVDQCTLETNRNVTSICVSDFAHYANSLDPANSLLDHKQVLDSCFSEVLQALECRLDIRVVETPRMHGQVRAVPGGKHGTDIDTDSALFVSEQLLLKLGLFNHEWVVVSRFNCTLEKTKTSHTGECLLSPGLLEETTHVKELSNLRSTQLACVVVADLSKWVEFDLQNNFGFISHTNWFNLSNGEPVPVISRAVKIKRWNPGHPQSGLQVSESLSRSASPLFAKELHIDTVISPEYSSHGAFDSILREHFTTPRLVRVGGCLGLPSDGHPDILESNCEGITRWPVVYFKVKKVSGFTEEDEDHGPYLADTVHTTLYMGGSVNSLAPSSLGGEVSSFWTSLSPPGLSSTVDQLSAIIQPHLNDSSAALMRGCTALVIGPNGSGKFTAVRAACRRLHLHLVKVDCVTLCADTAAACEAKMKLSFQRAATHWPCVLLLRNLQLLAQPRDGTKEGARVMAALCELMVHTPPRLVVVGTISKPRELSSDVIAAFTHQVTIESPSEEQRRAMLTCLTEALPLGRDVNLARLAKHTAGFLLGDLSALLIQAGKAAHRRLLKYCFPDGASLQDEEDLCSSGVTVLAQDFTNALEVLQDAHSQAIGAPKIPSVRWQDVGGLQLVKQEILDTVQLPLERPELLSLGLRRAGLLLYGPPGTGKTLLAKAVATECSMTFLSVKGPELLNMYVGQSEENVREVFSKARTAAPCIIFFDELDSLAPNRGRSGDSGGVMDRVVSQLLAELDGLHSAADVFVIGATNRPDLLDQSLLRPGRFDKLIYVGINDDKESQLQVLKAVVRKFKLDPSVSLQDVVERCPPKLTGADMYALCSDAMMSAVKRKIAQVPDGLDSEDSPLILSAEDFNQALHCLKPSVSEQELLKYKLIQQKLTAK</sequence>
<dbReference type="EMBL" id="CM055741">
    <property type="protein sequence ID" value="KAJ8002192.1"/>
    <property type="molecule type" value="Genomic_DNA"/>
</dbReference>
<keyword evidence="2" id="KW-1185">Reference proteome</keyword>
<reference evidence="1" key="1">
    <citation type="submission" date="2021-05" db="EMBL/GenBank/DDBJ databases">
        <authorList>
            <person name="Pan Q."/>
            <person name="Jouanno E."/>
            <person name="Zahm M."/>
            <person name="Klopp C."/>
            <person name="Cabau C."/>
            <person name="Louis A."/>
            <person name="Berthelot C."/>
            <person name="Parey E."/>
            <person name="Roest Crollius H."/>
            <person name="Montfort J."/>
            <person name="Robinson-Rechavi M."/>
            <person name="Bouchez O."/>
            <person name="Lampietro C."/>
            <person name="Lopez Roques C."/>
            <person name="Donnadieu C."/>
            <person name="Postlethwait J."/>
            <person name="Bobe J."/>
            <person name="Dillon D."/>
            <person name="Chandos A."/>
            <person name="von Hippel F."/>
            <person name="Guiguen Y."/>
        </authorList>
    </citation>
    <scope>NUCLEOTIDE SEQUENCE</scope>
    <source>
        <strain evidence="1">YG-Jan2019</strain>
    </source>
</reference>
<gene>
    <name evidence="1" type="ORF">DPEC_G00177270</name>
</gene>
<protein>
    <submittedName>
        <fullName evidence="1">Uncharacterized protein</fullName>
    </submittedName>
</protein>
<evidence type="ECO:0000313" key="1">
    <source>
        <dbReference type="EMBL" id="KAJ8002192.1"/>
    </source>
</evidence>
<comment type="caution">
    <text evidence="1">The sequence shown here is derived from an EMBL/GenBank/DDBJ whole genome shotgun (WGS) entry which is preliminary data.</text>
</comment>
<proteinExistence type="predicted"/>
<dbReference type="Proteomes" id="UP001157502">
    <property type="component" value="Chromosome 14"/>
</dbReference>
<name>A0ACC2GEX3_DALPE</name>